<evidence type="ECO:0000256" key="1">
    <source>
        <dbReference type="SAM" id="MobiDB-lite"/>
    </source>
</evidence>
<evidence type="ECO:0000313" key="2">
    <source>
        <dbReference type="EMBL" id="GHC46564.1"/>
    </source>
</evidence>
<dbReference type="AlphaFoldDB" id="A0A918TFX5"/>
<name>A0A918TFX5_9BACT</name>
<keyword evidence="3" id="KW-1185">Reference proteome</keyword>
<reference evidence="2" key="1">
    <citation type="journal article" date="2014" name="Int. J. Syst. Evol. Microbiol.">
        <title>Complete genome sequence of Corynebacterium casei LMG S-19264T (=DSM 44701T), isolated from a smear-ripened cheese.</title>
        <authorList>
            <consortium name="US DOE Joint Genome Institute (JGI-PGF)"/>
            <person name="Walter F."/>
            <person name="Albersmeier A."/>
            <person name="Kalinowski J."/>
            <person name="Ruckert C."/>
        </authorList>
    </citation>
    <scope>NUCLEOTIDE SEQUENCE</scope>
    <source>
        <strain evidence="2">KCTC 12988</strain>
    </source>
</reference>
<sequence length="395" mass="44373">MRIAIGVLVATTASVHADWALNDAKDWVSLSAHARIVGGVTSGDFEELAAHAHDPNQDVVLQGLEVGANLRLNDHIQGFATVNVFQNFEDELDAEWEEGFLKLVELPGGFELRGGRYLNRFGGQNSKHLHSWDFVDANLVTANFLGDEGLVTEGGEVTWIWDGPVTSAFSLAFGSALEHDHHGEHEEEEHEDEEEEDDHDHDHGHGGAEDAFFSDELLTGRWLVRWDQNDFHRHEWGLNFGLGENGYGRDTTLYSGDYYYTYRSNGLEPGGKFLRVGGELYYREVEWHDEDEGIDGSGEHWGAVVSATYGFAEDWETSLRYGWIQGESSGPEPDEVIFEVEERHRVSAALTKRFRIAEEQSAFARVQANFDDLPEGNEQSVFLQIGFDWGGPEIR</sequence>
<comment type="caution">
    <text evidence="2">The sequence shown here is derived from an EMBL/GenBank/DDBJ whole genome shotgun (WGS) entry which is preliminary data.</text>
</comment>
<accession>A0A918TFX5</accession>
<dbReference type="SUPFAM" id="SSF56935">
    <property type="entry name" value="Porins"/>
    <property type="match status" value="1"/>
</dbReference>
<dbReference type="EMBL" id="BMXI01000003">
    <property type="protein sequence ID" value="GHC46564.1"/>
    <property type="molecule type" value="Genomic_DNA"/>
</dbReference>
<dbReference type="RefSeq" id="WP_189567956.1">
    <property type="nucleotide sequence ID" value="NZ_BMXI01000003.1"/>
</dbReference>
<feature type="region of interest" description="Disordered" evidence="1">
    <location>
        <begin position="180"/>
        <end position="206"/>
    </location>
</feature>
<gene>
    <name evidence="2" type="ORF">GCM10007100_10250</name>
</gene>
<evidence type="ECO:0000313" key="3">
    <source>
        <dbReference type="Proteomes" id="UP000644507"/>
    </source>
</evidence>
<feature type="compositionally biased region" description="Acidic residues" evidence="1">
    <location>
        <begin position="186"/>
        <end position="199"/>
    </location>
</feature>
<protein>
    <recommendedName>
        <fullName evidence="4">TonB-dependent receptor</fullName>
    </recommendedName>
</protein>
<dbReference type="Proteomes" id="UP000644507">
    <property type="component" value="Unassembled WGS sequence"/>
</dbReference>
<evidence type="ECO:0008006" key="4">
    <source>
        <dbReference type="Google" id="ProtNLM"/>
    </source>
</evidence>
<reference evidence="2" key="2">
    <citation type="submission" date="2020-09" db="EMBL/GenBank/DDBJ databases">
        <authorList>
            <person name="Sun Q."/>
            <person name="Kim S."/>
        </authorList>
    </citation>
    <scope>NUCLEOTIDE SEQUENCE</scope>
    <source>
        <strain evidence="2">KCTC 12988</strain>
    </source>
</reference>
<proteinExistence type="predicted"/>
<organism evidence="2 3">
    <name type="scientific">Roseibacillus persicicus</name>
    <dbReference type="NCBI Taxonomy" id="454148"/>
    <lineage>
        <taxon>Bacteria</taxon>
        <taxon>Pseudomonadati</taxon>
        <taxon>Verrucomicrobiota</taxon>
        <taxon>Verrucomicrobiia</taxon>
        <taxon>Verrucomicrobiales</taxon>
        <taxon>Verrucomicrobiaceae</taxon>
        <taxon>Roseibacillus</taxon>
    </lineage>
</organism>